<dbReference type="Proteomes" id="UP000184112">
    <property type="component" value="Unassembled WGS sequence"/>
</dbReference>
<sequence length="265" mass="29887">MKTYFVDSFTNEKFKGNPAAVCLPNIELDAESMQSIAAEIGFSETAFIKQIKDNTYSIRFFSPKTEIPLCGHATLASSKIIFSTTSFESIKFININNVELFIEKEADKIKMQFPVYETEETEVPQKLLDALGVSEILEKRYSPNNKIILLEIESARELADLKPDFTALVNSHTGINGVLVTAVSDNENFDFHYRYFWPWAGTDEDPVTGGVQTFLTKYWAKKLNKTKLNAFQSSLRTGTMSTELVQDKVYILGEAVIVLEGNFIL</sequence>
<dbReference type="RefSeq" id="WP_073409580.1">
    <property type="nucleotide sequence ID" value="NZ_FQWH01000005.1"/>
</dbReference>
<dbReference type="AlphaFoldDB" id="A0A1M5NL73"/>
<reference evidence="4 5" key="1">
    <citation type="submission" date="2016-11" db="EMBL/GenBank/DDBJ databases">
        <authorList>
            <person name="Jaros S."/>
            <person name="Januszkiewicz K."/>
            <person name="Wedrychowicz H."/>
        </authorList>
    </citation>
    <scope>NUCLEOTIDE SEQUENCE [LARGE SCALE GENOMIC DNA]</scope>
    <source>
        <strain evidence="4 5">DSM 6792</strain>
    </source>
</reference>
<keyword evidence="2" id="KW-0413">Isomerase</keyword>
<accession>A0A1M5NL73</accession>
<evidence type="ECO:0000313" key="4">
    <source>
        <dbReference type="EMBL" id="SHG89673.1"/>
    </source>
</evidence>
<evidence type="ECO:0000256" key="2">
    <source>
        <dbReference type="ARBA" id="ARBA00023235"/>
    </source>
</evidence>
<dbReference type="NCBIfam" id="TIGR00654">
    <property type="entry name" value="PhzF_family"/>
    <property type="match status" value="1"/>
</dbReference>
<dbReference type="Gene3D" id="3.10.310.10">
    <property type="entry name" value="Diaminopimelate Epimerase, Chain A, domain 1"/>
    <property type="match status" value="2"/>
</dbReference>
<protein>
    <submittedName>
        <fullName evidence="4">Phenazine biosynthesis protein PhzF family</fullName>
    </submittedName>
</protein>
<dbReference type="GO" id="GO:0016853">
    <property type="term" value="F:isomerase activity"/>
    <property type="evidence" value="ECO:0007669"/>
    <property type="project" value="UniProtKB-KW"/>
</dbReference>
<dbReference type="PANTHER" id="PTHR13774">
    <property type="entry name" value="PHENAZINE BIOSYNTHESIS PROTEIN"/>
    <property type="match status" value="1"/>
</dbReference>
<evidence type="ECO:0000313" key="5">
    <source>
        <dbReference type="Proteomes" id="UP000184112"/>
    </source>
</evidence>
<dbReference type="Pfam" id="PF02567">
    <property type="entry name" value="PhzC-PhzF"/>
    <property type="match status" value="1"/>
</dbReference>
<feature type="active site" evidence="3">
    <location>
        <position position="44"/>
    </location>
</feature>
<organism evidence="4 5">
    <name type="scientific">Flavobacterium johnsoniae</name>
    <name type="common">Cytophaga johnsonae</name>
    <dbReference type="NCBI Taxonomy" id="986"/>
    <lineage>
        <taxon>Bacteria</taxon>
        <taxon>Pseudomonadati</taxon>
        <taxon>Bacteroidota</taxon>
        <taxon>Flavobacteriia</taxon>
        <taxon>Flavobacteriales</taxon>
        <taxon>Flavobacteriaceae</taxon>
        <taxon>Flavobacterium</taxon>
    </lineage>
</organism>
<evidence type="ECO:0000256" key="1">
    <source>
        <dbReference type="ARBA" id="ARBA00008270"/>
    </source>
</evidence>
<name>A0A1M5NL73_FLAJO</name>
<dbReference type="EMBL" id="FQWH01000005">
    <property type="protein sequence ID" value="SHG89673.1"/>
    <property type="molecule type" value="Genomic_DNA"/>
</dbReference>
<evidence type="ECO:0000256" key="3">
    <source>
        <dbReference type="PIRSR" id="PIRSR016184-1"/>
    </source>
</evidence>
<gene>
    <name evidence="4" type="ORF">SAMN05444388_10533</name>
</gene>
<dbReference type="InterPro" id="IPR003719">
    <property type="entry name" value="Phenazine_PhzF-like"/>
</dbReference>
<dbReference type="PANTHER" id="PTHR13774:SF17">
    <property type="entry name" value="PHENAZINE BIOSYNTHESIS-LIKE DOMAIN-CONTAINING PROTEIN"/>
    <property type="match status" value="1"/>
</dbReference>
<proteinExistence type="inferred from homology"/>
<comment type="similarity">
    <text evidence="1">Belongs to the PhzF family.</text>
</comment>
<dbReference type="PIRSF" id="PIRSF016184">
    <property type="entry name" value="PhzC_PhzF"/>
    <property type="match status" value="1"/>
</dbReference>
<dbReference type="GO" id="GO:0005737">
    <property type="term" value="C:cytoplasm"/>
    <property type="evidence" value="ECO:0007669"/>
    <property type="project" value="TreeGrafter"/>
</dbReference>
<dbReference type="SUPFAM" id="SSF54506">
    <property type="entry name" value="Diaminopimelate epimerase-like"/>
    <property type="match status" value="1"/>
</dbReference>